<reference evidence="2" key="1">
    <citation type="journal article" date="2022" name="J. Hered.">
        <title>A De Novo Chromosome-Level Genome Assembly of the White-Tailed Deer, Odocoileus Virginianus.</title>
        <authorList>
            <person name="London E.W."/>
            <person name="Roca A.L."/>
            <person name="Novakofski J.E."/>
            <person name="Mateus-Pinilla N.E."/>
        </authorList>
    </citation>
    <scope>NUCLEOTIDE SEQUENCE [LARGE SCALE GENOMIC DNA]</scope>
</reference>
<dbReference type="Proteomes" id="UP001652640">
    <property type="component" value="Chromosome 21"/>
</dbReference>
<reference evidence="3" key="2">
    <citation type="submission" date="2025-08" db="UniProtKB">
        <authorList>
            <consortium name="RefSeq"/>
        </authorList>
    </citation>
    <scope>IDENTIFICATION</scope>
    <source>
        <tissue evidence="3">Tongue muscle</tissue>
    </source>
</reference>
<evidence type="ECO:0000313" key="2">
    <source>
        <dbReference type="Proteomes" id="UP001652640"/>
    </source>
</evidence>
<feature type="compositionally biased region" description="Basic and acidic residues" evidence="1">
    <location>
        <begin position="47"/>
        <end position="60"/>
    </location>
</feature>
<protein>
    <submittedName>
        <fullName evidence="3">Uncharacterized protein</fullName>
    </submittedName>
</protein>
<keyword evidence="2" id="KW-1185">Reference proteome</keyword>
<organism evidence="2 3">
    <name type="scientific">Odocoileus virginianus</name>
    <name type="common">White-tailed deer</name>
    <dbReference type="NCBI Taxonomy" id="9874"/>
    <lineage>
        <taxon>Eukaryota</taxon>
        <taxon>Metazoa</taxon>
        <taxon>Chordata</taxon>
        <taxon>Craniata</taxon>
        <taxon>Vertebrata</taxon>
        <taxon>Euteleostomi</taxon>
        <taxon>Mammalia</taxon>
        <taxon>Eutheria</taxon>
        <taxon>Laurasiatheria</taxon>
        <taxon>Artiodactyla</taxon>
        <taxon>Ruminantia</taxon>
        <taxon>Pecora</taxon>
        <taxon>Cervidae</taxon>
        <taxon>Odocoileinae</taxon>
        <taxon>Odocoileus</taxon>
    </lineage>
</organism>
<feature type="compositionally biased region" description="Low complexity" evidence="1">
    <location>
        <begin position="32"/>
        <end position="45"/>
    </location>
</feature>
<feature type="compositionally biased region" description="Low complexity" evidence="1">
    <location>
        <begin position="162"/>
        <end position="174"/>
    </location>
</feature>
<name>A0ABM4GXI2_ODOVR</name>
<sequence>MPRPPPERAEGRRAARPETSRGRRGARGGGVRAPAAAAASLAQRRLPTHDDSRLPRKPDTLQRACSSVETDRREPGAGVTGAGKAGRAHAPQLSPGTNQRSRPEAGGGGGGGEGGERQSTWATWQPFPARRDPSPFGRPPALSRLAAVRLLFPGRTESGSVSPPGARRASPPGGRRARQPCAAPESAVVAAGKGCGPAAPRRTLDDAAPASTPSACFWSRYFIHGKEMPCIMDLSSLATEMAHVAGGCHIDIAVLEDGESYDTINLIKRSFYYWIVQDI</sequence>
<dbReference type="GeneID" id="139030186"/>
<feature type="compositionally biased region" description="Basic and acidic residues" evidence="1">
    <location>
        <begin position="1"/>
        <end position="21"/>
    </location>
</feature>
<dbReference type="RefSeq" id="XP_070308029.1">
    <property type="nucleotide sequence ID" value="XM_070451928.1"/>
</dbReference>
<gene>
    <name evidence="3" type="primary">LOC139030186</name>
</gene>
<feature type="region of interest" description="Disordered" evidence="1">
    <location>
        <begin position="155"/>
        <end position="180"/>
    </location>
</feature>
<evidence type="ECO:0000256" key="1">
    <source>
        <dbReference type="SAM" id="MobiDB-lite"/>
    </source>
</evidence>
<evidence type="ECO:0000313" key="3">
    <source>
        <dbReference type="RefSeq" id="XP_070308029.1"/>
    </source>
</evidence>
<accession>A0ABM4GXI2</accession>
<feature type="region of interest" description="Disordered" evidence="1">
    <location>
        <begin position="1"/>
        <end position="140"/>
    </location>
</feature>
<proteinExistence type="predicted"/>